<dbReference type="AlphaFoldDB" id="A0A0S2LW63"/>
<protein>
    <submittedName>
        <fullName evidence="2">Branched-chain amino acid transporter AzlD</fullName>
    </submittedName>
</protein>
<feature type="transmembrane region" description="Helical" evidence="1">
    <location>
        <begin position="70"/>
        <end position="97"/>
    </location>
</feature>
<dbReference type="EMBL" id="CP013200">
    <property type="protein sequence ID" value="ALO65715.1"/>
    <property type="molecule type" value="Genomic_DNA"/>
</dbReference>
<evidence type="ECO:0000313" key="2">
    <source>
        <dbReference type="EMBL" id="ALO65715.1"/>
    </source>
</evidence>
<dbReference type="RefSeq" id="WP_062286344.1">
    <property type="nucleotide sequence ID" value="NZ_CP013200.1"/>
</dbReference>
<sequence length="103" mass="10510">MSLWFWLLVAAALAYATKLLGYLVPAKVLDNPRMSHMAGTLTIGLLASLTVVNAAASGTSVVLDARVGALLAAAVALWLKAPFLVVVLAGAAAAAGLRLLGWP</sequence>
<evidence type="ECO:0000256" key="1">
    <source>
        <dbReference type="SAM" id="Phobius"/>
    </source>
</evidence>
<organism evidence="2 3">
    <name type="scientific">Arthrobacter alpinus</name>
    <dbReference type="NCBI Taxonomy" id="656366"/>
    <lineage>
        <taxon>Bacteria</taxon>
        <taxon>Bacillati</taxon>
        <taxon>Actinomycetota</taxon>
        <taxon>Actinomycetes</taxon>
        <taxon>Micrococcales</taxon>
        <taxon>Micrococcaceae</taxon>
        <taxon>Arthrobacter</taxon>
    </lineage>
</organism>
<reference evidence="3" key="1">
    <citation type="submission" date="2015-11" db="EMBL/GenBank/DDBJ databases">
        <authorList>
            <person name="Kumar R."/>
            <person name="Singh D."/>
            <person name="Swarnkar M.K."/>
            <person name="Singh A.K."/>
            <person name="Kumar S."/>
        </authorList>
    </citation>
    <scope>NUCLEOTIDE SEQUENCE [LARGE SCALE GENOMIC DNA]</scope>
    <source>
        <strain evidence="3">ERGS4:06</strain>
    </source>
</reference>
<gene>
    <name evidence="2" type="ORF">AS189_03415</name>
</gene>
<proteinExistence type="predicted"/>
<keyword evidence="1" id="KW-0472">Membrane</keyword>
<reference evidence="2 3" key="2">
    <citation type="journal article" date="2016" name="J. Biotechnol.">
        <title>Complete genome sequence of Arthrobacter alpinus ERGS4:06, a yellow pigmented bacterium tolerant to cold and radiations isolated from Sikkim Himalaya.</title>
        <authorList>
            <person name="Kumar R."/>
            <person name="Singh D."/>
            <person name="Swarnkar M.K."/>
            <person name="Singh A.K."/>
            <person name="Kumar S."/>
        </authorList>
    </citation>
    <scope>NUCLEOTIDE SEQUENCE [LARGE SCALE GENOMIC DNA]</scope>
    <source>
        <strain evidence="2 3">ERGS4:06</strain>
    </source>
</reference>
<accession>A0A0S2LW63</accession>
<dbReference type="Proteomes" id="UP000059574">
    <property type="component" value="Chromosome"/>
</dbReference>
<evidence type="ECO:0000313" key="3">
    <source>
        <dbReference type="Proteomes" id="UP000059574"/>
    </source>
</evidence>
<keyword evidence="1" id="KW-0812">Transmembrane</keyword>
<dbReference type="InterPro" id="IPR008407">
    <property type="entry name" value="Brnchd-chn_aa_trnsp_AzlD"/>
</dbReference>
<dbReference type="OrthoDB" id="3733498at2"/>
<dbReference type="Pfam" id="PF05437">
    <property type="entry name" value="AzlD"/>
    <property type="match status" value="1"/>
</dbReference>
<keyword evidence="1" id="KW-1133">Transmembrane helix</keyword>
<feature type="transmembrane region" description="Helical" evidence="1">
    <location>
        <begin position="40"/>
        <end position="63"/>
    </location>
</feature>
<name>A0A0S2LW63_9MICC</name>